<dbReference type="PANTHER" id="PTHR36156:SF2">
    <property type="entry name" value="CUPIN TYPE-2 DOMAIN-CONTAINING PROTEIN"/>
    <property type="match status" value="1"/>
</dbReference>
<dbReference type="CDD" id="cd02236">
    <property type="entry name" value="cupin_CV2614-like"/>
    <property type="match status" value="1"/>
</dbReference>
<dbReference type="PANTHER" id="PTHR36156">
    <property type="entry name" value="SLR2101 PROTEIN"/>
    <property type="match status" value="1"/>
</dbReference>
<proteinExistence type="predicted"/>
<gene>
    <name evidence="3" type="ORF">AW736_15860</name>
</gene>
<feature type="chain" id="PRO_5008088854" description="Cupin type-2 domain-containing protein" evidence="1">
    <location>
        <begin position="22"/>
        <end position="153"/>
    </location>
</feature>
<evidence type="ECO:0000313" key="3">
    <source>
        <dbReference type="EMBL" id="OAM88701.1"/>
    </source>
</evidence>
<dbReference type="Gene3D" id="2.60.120.10">
    <property type="entry name" value="Jelly Rolls"/>
    <property type="match status" value="1"/>
</dbReference>
<feature type="signal peptide" evidence="1">
    <location>
        <begin position="1"/>
        <end position="21"/>
    </location>
</feature>
<dbReference type="SUPFAM" id="SSF51182">
    <property type="entry name" value="RmlC-like cupins"/>
    <property type="match status" value="1"/>
</dbReference>
<dbReference type="AlphaFoldDB" id="A0A178IGH5"/>
<evidence type="ECO:0000256" key="1">
    <source>
        <dbReference type="SAM" id="SignalP"/>
    </source>
</evidence>
<dbReference type="InterPro" id="IPR014710">
    <property type="entry name" value="RmlC-like_jellyroll"/>
</dbReference>
<dbReference type="InterPro" id="IPR013096">
    <property type="entry name" value="Cupin_2"/>
</dbReference>
<accession>A0A178IGH5</accession>
<dbReference type="Pfam" id="PF07883">
    <property type="entry name" value="Cupin_2"/>
    <property type="match status" value="1"/>
</dbReference>
<name>A0A178IGH5_9BACT</name>
<keyword evidence="4" id="KW-1185">Reference proteome</keyword>
<dbReference type="STRING" id="1184151.AW736_15860"/>
<dbReference type="InterPro" id="IPR047142">
    <property type="entry name" value="OryJ/VirC-like"/>
</dbReference>
<evidence type="ECO:0000259" key="2">
    <source>
        <dbReference type="Pfam" id="PF07883"/>
    </source>
</evidence>
<evidence type="ECO:0000313" key="4">
    <source>
        <dbReference type="Proteomes" id="UP000078486"/>
    </source>
</evidence>
<sequence>MTALKYLSLPLICLFAVSAFAEVKPSVEVQKLAQSEKMWDGTPLPAYPSGQPEITVIKVTIPPHGTLAWHKHPSINAGYLLSGTLTVISEDGKQLVLKPGDALIELVDKYHCGRNDGDDPVEIVVFYAGKHGVPLSVARQGSANYGSRESCAH</sequence>
<keyword evidence="1" id="KW-0732">Signal</keyword>
<reference evidence="3 4" key="1">
    <citation type="submission" date="2016-01" db="EMBL/GenBank/DDBJ databases">
        <title>High potential of lignocellulose degradation of a new Verrucomicrobia species.</title>
        <authorList>
            <person name="Wang Y."/>
            <person name="Shi Y."/>
            <person name="Qiu Z."/>
            <person name="Liu S."/>
            <person name="Yang H."/>
        </authorList>
    </citation>
    <scope>NUCLEOTIDE SEQUENCE [LARGE SCALE GENOMIC DNA]</scope>
    <source>
        <strain evidence="3 4">TSB47</strain>
    </source>
</reference>
<dbReference type="RefSeq" id="WP_084442361.1">
    <property type="nucleotide sequence ID" value="NZ_CP109796.1"/>
</dbReference>
<dbReference type="Proteomes" id="UP000078486">
    <property type="component" value="Unassembled WGS sequence"/>
</dbReference>
<organism evidence="3 4">
    <name type="scientific">Termitidicoccus mucosus</name>
    <dbReference type="NCBI Taxonomy" id="1184151"/>
    <lineage>
        <taxon>Bacteria</taxon>
        <taxon>Pseudomonadati</taxon>
        <taxon>Verrucomicrobiota</taxon>
        <taxon>Opitutia</taxon>
        <taxon>Opitutales</taxon>
        <taxon>Opitutaceae</taxon>
        <taxon>Termitidicoccus</taxon>
    </lineage>
</organism>
<dbReference type="InterPro" id="IPR011051">
    <property type="entry name" value="RmlC_Cupin_sf"/>
</dbReference>
<protein>
    <recommendedName>
        <fullName evidence="2">Cupin type-2 domain-containing protein</fullName>
    </recommendedName>
</protein>
<dbReference type="EMBL" id="LRRQ01000125">
    <property type="protein sequence ID" value="OAM88701.1"/>
    <property type="molecule type" value="Genomic_DNA"/>
</dbReference>
<comment type="caution">
    <text evidence="3">The sequence shown here is derived from an EMBL/GenBank/DDBJ whole genome shotgun (WGS) entry which is preliminary data.</text>
</comment>
<feature type="domain" description="Cupin type-2" evidence="2">
    <location>
        <begin position="59"/>
        <end position="127"/>
    </location>
</feature>